<dbReference type="OrthoDB" id="27537at2759"/>
<name>A0A2T2NLZ7_CORCC</name>
<dbReference type="PANTHER" id="PTHR19861:SF0">
    <property type="entry name" value="WD REPEAT-CONTAINING PROTEIN 82"/>
    <property type="match status" value="1"/>
</dbReference>
<evidence type="ECO:0000256" key="3">
    <source>
        <dbReference type="ARBA" id="ARBA00022574"/>
    </source>
</evidence>
<feature type="region of interest" description="Disordered" evidence="7">
    <location>
        <begin position="1"/>
        <end position="46"/>
    </location>
</feature>
<evidence type="ECO:0000256" key="7">
    <source>
        <dbReference type="SAM" id="MobiDB-lite"/>
    </source>
</evidence>
<dbReference type="PROSITE" id="PS50082">
    <property type="entry name" value="WD_REPEATS_2"/>
    <property type="match status" value="1"/>
</dbReference>
<dbReference type="SMART" id="SM00320">
    <property type="entry name" value="WD40"/>
    <property type="match status" value="3"/>
</dbReference>
<sequence>MATSGSGTPGAPAPPSGPQTQRVSDVIANFRPSRRFKPPSSATSVTSLDFDDTGELAIVARDDDTLQIYNCKEGKHAKELKSQKYGVHLARFSHHAQSIIYASTKVDDTIRFLSTHDNSYIRYFKGHTDTVTSIALCPSSDKFISCSRDNTVRLWDLQSTNYQGLLRLHAPYLATYDPSATVIAIASPPTHSVLLYDVRNYDKSPFASFDLIDIDQRFLGAQGGEWTKMEFTNDGKSLVIGTSGAGHFVLDAFSGELTHFCYRKTGSTGRLGPSASPPAQTANGAGPALGQGDVCATPDGQYLIGGHGEEGLLVWDISKPANPNNYLEPMEILPGAGKGAVVGYNPRTNLLASADKELYLWQPDPDLIM</sequence>
<evidence type="ECO:0000313" key="9">
    <source>
        <dbReference type="Proteomes" id="UP000240883"/>
    </source>
</evidence>
<dbReference type="EMBL" id="KZ678136">
    <property type="protein sequence ID" value="PSN66078.1"/>
    <property type="molecule type" value="Genomic_DNA"/>
</dbReference>
<dbReference type="SUPFAM" id="SSF50978">
    <property type="entry name" value="WD40 repeat-like"/>
    <property type="match status" value="1"/>
</dbReference>
<keyword evidence="3 6" id="KW-0853">WD repeat</keyword>
<dbReference type="InterPro" id="IPR015943">
    <property type="entry name" value="WD40/YVTN_repeat-like_dom_sf"/>
</dbReference>
<dbReference type="InterPro" id="IPR001680">
    <property type="entry name" value="WD40_rpt"/>
</dbReference>
<keyword evidence="4" id="KW-0677">Repeat</keyword>
<evidence type="ECO:0000256" key="2">
    <source>
        <dbReference type="ARBA" id="ARBA00005616"/>
    </source>
</evidence>
<accession>A0A2T2NLZ7</accession>
<dbReference type="Pfam" id="PF00400">
    <property type="entry name" value="WD40"/>
    <property type="match status" value="2"/>
</dbReference>
<dbReference type="PANTHER" id="PTHR19861">
    <property type="entry name" value="WD40 REPEAT PROTEIN SWD2"/>
    <property type="match status" value="1"/>
</dbReference>
<dbReference type="GO" id="GO:0048188">
    <property type="term" value="C:Set1C/COMPASS complex"/>
    <property type="evidence" value="ECO:0007669"/>
    <property type="project" value="TreeGrafter"/>
</dbReference>
<protein>
    <submittedName>
        <fullName evidence="8">WD repeat-containing protein 82</fullName>
    </submittedName>
</protein>
<gene>
    <name evidence="8" type="ORF">BS50DRAFT_495312</name>
</gene>
<evidence type="ECO:0000256" key="5">
    <source>
        <dbReference type="ARBA" id="ARBA00023242"/>
    </source>
</evidence>
<feature type="compositionally biased region" description="Low complexity" evidence="7">
    <location>
        <begin position="1"/>
        <end position="10"/>
    </location>
</feature>
<dbReference type="InterPro" id="IPR036322">
    <property type="entry name" value="WD40_repeat_dom_sf"/>
</dbReference>
<dbReference type="GO" id="GO:0003682">
    <property type="term" value="F:chromatin binding"/>
    <property type="evidence" value="ECO:0007669"/>
    <property type="project" value="TreeGrafter"/>
</dbReference>
<dbReference type="Gene3D" id="2.130.10.10">
    <property type="entry name" value="YVTN repeat-like/Quinoprotein amine dehydrogenase"/>
    <property type="match status" value="1"/>
</dbReference>
<dbReference type="STRING" id="1448308.A0A2T2NLZ7"/>
<keyword evidence="5" id="KW-0539">Nucleus</keyword>
<evidence type="ECO:0000256" key="6">
    <source>
        <dbReference type="PROSITE-ProRule" id="PRU00221"/>
    </source>
</evidence>
<dbReference type="PROSITE" id="PS50294">
    <property type="entry name" value="WD_REPEATS_REGION"/>
    <property type="match status" value="1"/>
</dbReference>
<dbReference type="Proteomes" id="UP000240883">
    <property type="component" value="Unassembled WGS sequence"/>
</dbReference>
<dbReference type="AlphaFoldDB" id="A0A2T2NLZ7"/>
<dbReference type="InterPro" id="IPR037867">
    <property type="entry name" value="Swd2/WDR82"/>
</dbReference>
<dbReference type="GO" id="GO:0016070">
    <property type="term" value="P:RNA metabolic process"/>
    <property type="evidence" value="ECO:0007669"/>
    <property type="project" value="UniProtKB-ARBA"/>
</dbReference>
<reference evidence="8 9" key="1">
    <citation type="journal article" date="2018" name="Front. Microbiol.">
        <title>Genome-Wide Analysis of Corynespora cassiicola Leaf Fall Disease Putative Effectors.</title>
        <authorList>
            <person name="Lopez D."/>
            <person name="Ribeiro S."/>
            <person name="Label P."/>
            <person name="Fumanal B."/>
            <person name="Venisse J.S."/>
            <person name="Kohler A."/>
            <person name="de Oliveira R.R."/>
            <person name="Labutti K."/>
            <person name="Lipzen A."/>
            <person name="Lail K."/>
            <person name="Bauer D."/>
            <person name="Ohm R.A."/>
            <person name="Barry K.W."/>
            <person name="Spatafora J."/>
            <person name="Grigoriev I.V."/>
            <person name="Martin F.M."/>
            <person name="Pujade-Renaud V."/>
        </authorList>
    </citation>
    <scope>NUCLEOTIDE SEQUENCE [LARGE SCALE GENOMIC DNA]</scope>
    <source>
        <strain evidence="8 9">Philippines</strain>
    </source>
</reference>
<evidence type="ECO:0000256" key="4">
    <source>
        <dbReference type="ARBA" id="ARBA00022737"/>
    </source>
</evidence>
<proteinExistence type="inferred from homology"/>
<evidence type="ECO:0000256" key="1">
    <source>
        <dbReference type="ARBA" id="ARBA00004123"/>
    </source>
</evidence>
<comment type="similarity">
    <text evidence="2">Belongs to the WD repeat SWD2 family.</text>
</comment>
<feature type="region of interest" description="Disordered" evidence="7">
    <location>
        <begin position="269"/>
        <end position="291"/>
    </location>
</feature>
<organism evidence="8 9">
    <name type="scientific">Corynespora cassiicola Philippines</name>
    <dbReference type="NCBI Taxonomy" id="1448308"/>
    <lineage>
        <taxon>Eukaryota</taxon>
        <taxon>Fungi</taxon>
        <taxon>Dikarya</taxon>
        <taxon>Ascomycota</taxon>
        <taxon>Pezizomycotina</taxon>
        <taxon>Dothideomycetes</taxon>
        <taxon>Pleosporomycetidae</taxon>
        <taxon>Pleosporales</taxon>
        <taxon>Corynesporascaceae</taxon>
        <taxon>Corynespora</taxon>
    </lineage>
</organism>
<keyword evidence="9" id="KW-1185">Reference proteome</keyword>
<comment type="subcellular location">
    <subcellularLocation>
        <location evidence="1">Nucleus</location>
    </subcellularLocation>
</comment>
<evidence type="ECO:0000313" key="8">
    <source>
        <dbReference type="EMBL" id="PSN66078.1"/>
    </source>
</evidence>
<feature type="repeat" description="WD" evidence="6">
    <location>
        <begin position="124"/>
        <end position="159"/>
    </location>
</feature>